<organism evidence="2 3">
    <name type="scientific">Amycolatopsis rubida</name>
    <dbReference type="NCBI Taxonomy" id="112413"/>
    <lineage>
        <taxon>Bacteria</taxon>
        <taxon>Bacillati</taxon>
        <taxon>Actinomycetota</taxon>
        <taxon>Actinomycetes</taxon>
        <taxon>Pseudonocardiales</taxon>
        <taxon>Pseudonocardiaceae</taxon>
        <taxon>Amycolatopsis</taxon>
    </lineage>
</organism>
<feature type="compositionally biased region" description="Basic residues" evidence="1">
    <location>
        <begin position="32"/>
        <end position="43"/>
    </location>
</feature>
<evidence type="ECO:0000313" key="3">
    <source>
        <dbReference type="Proteomes" id="UP000199137"/>
    </source>
</evidence>
<feature type="region of interest" description="Disordered" evidence="1">
    <location>
        <begin position="32"/>
        <end position="54"/>
    </location>
</feature>
<dbReference type="STRING" id="112413.SAMN05421854_108378"/>
<dbReference type="EMBL" id="FOWC01000008">
    <property type="protein sequence ID" value="SFQ07544.1"/>
    <property type="molecule type" value="Genomic_DNA"/>
</dbReference>
<reference evidence="2 3" key="1">
    <citation type="submission" date="2016-10" db="EMBL/GenBank/DDBJ databases">
        <authorList>
            <person name="de Groot N.N."/>
        </authorList>
    </citation>
    <scope>NUCLEOTIDE SEQUENCE [LARGE SCALE GENOMIC DNA]</scope>
    <source>
        <strain evidence="2 3">DSM 44637</strain>
    </source>
</reference>
<dbReference type="Proteomes" id="UP000199137">
    <property type="component" value="Unassembled WGS sequence"/>
</dbReference>
<evidence type="ECO:0000313" key="2">
    <source>
        <dbReference type="EMBL" id="SFQ07544.1"/>
    </source>
</evidence>
<gene>
    <name evidence="2" type="ORF">SAMN05421854_108378</name>
</gene>
<sequence>MSARTTWSPLTGRAWLVRLVVDHASLSRPVRALRRRRRSRGGRPTRSARPASAPLLSISRRGWLAARTARAPWPPDPPVGARRSRRKGHPPEGGSASRRGNSRSGSRAGPCPIDAGRPRRAPSNRGRESGSTITVWDERTSTWRRSPKPRSVSRAACKGQQAVAISWAPRSKVLIEPLICPATDARVPAHTVAGLDEDRIALPVGKPCGGAARHSRSRDADTHDRHLRPQMIEWRLCPGLDRGSPDLSDVRFQQPG</sequence>
<feature type="region of interest" description="Disordered" evidence="1">
    <location>
        <begin position="67"/>
        <end position="135"/>
    </location>
</feature>
<accession>A0A1I5VJ19</accession>
<evidence type="ECO:0000256" key="1">
    <source>
        <dbReference type="SAM" id="MobiDB-lite"/>
    </source>
</evidence>
<name>A0A1I5VJ19_9PSEU</name>
<proteinExistence type="predicted"/>
<feature type="compositionally biased region" description="Low complexity" evidence="1">
    <location>
        <begin position="93"/>
        <end position="109"/>
    </location>
</feature>
<protein>
    <submittedName>
        <fullName evidence="2">Uncharacterized protein</fullName>
    </submittedName>
</protein>
<dbReference type="AlphaFoldDB" id="A0A1I5VJ19"/>